<dbReference type="SUPFAM" id="SSF55874">
    <property type="entry name" value="ATPase domain of HSP90 chaperone/DNA topoisomerase II/histidine kinase"/>
    <property type="match status" value="1"/>
</dbReference>
<protein>
    <recommendedName>
        <fullName evidence="2">histidine kinase</fullName>
        <ecNumber evidence="2">2.7.13.3</ecNumber>
    </recommendedName>
</protein>
<dbReference type="PROSITE" id="PS50109">
    <property type="entry name" value="HIS_KIN"/>
    <property type="match status" value="1"/>
</dbReference>
<accession>A0A6L6Q758</accession>
<keyword evidence="7" id="KW-0808">Transferase</keyword>
<dbReference type="InterPro" id="IPR005467">
    <property type="entry name" value="His_kinase_dom"/>
</dbReference>
<dbReference type="SUPFAM" id="SSF47384">
    <property type="entry name" value="Homodimeric domain of signal transducing histidine kinase"/>
    <property type="match status" value="1"/>
</dbReference>
<evidence type="ECO:0000256" key="2">
    <source>
        <dbReference type="ARBA" id="ARBA00012438"/>
    </source>
</evidence>
<dbReference type="Gene3D" id="1.10.287.130">
    <property type="match status" value="1"/>
</dbReference>
<dbReference type="InterPro" id="IPR036097">
    <property type="entry name" value="HisK_dim/P_sf"/>
</dbReference>
<keyword evidence="8" id="KW-1185">Reference proteome</keyword>
<dbReference type="Proteomes" id="UP000484015">
    <property type="component" value="Unassembled WGS sequence"/>
</dbReference>
<feature type="transmembrane region" description="Helical" evidence="5">
    <location>
        <begin position="190"/>
        <end position="210"/>
    </location>
</feature>
<comment type="catalytic activity">
    <reaction evidence="1">
        <text>ATP + protein L-histidine = ADP + protein N-phospho-L-histidine.</text>
        <dbReference type="EC" id="2.7.13.3"/>
    </reaction>
</comment>
<dbReference type="Pfam" id="PF02518">
    <property type="entry name" value="HATPase_c"/>
    <property type="match status" value="1"/>
</dbReference>
<dbReference type="OrthoDB" id="224978at2"/>
<feature type="transmembrane region" description="Helical" evidence="5">
    <location>
        <begin position="114"/>
        <end position="132"/>
    </location>
</feature>
<feature type="domain" description="Histidine kinase" evidence="6">
    <location>
        <begin position="261"/>
        <end position="476"/>
    </location>
</feature>
<dbReference type="CDD" id="cd00082">
    <property type="entry name" value="HisKA"/>
    <property type="match status" value="1"/>
</dbReference>
<feature type="coiled-coil region" evidence="4">
    <location>
        <begin position="218"/>
        <end position="245"/>
    </location>
</feature>
<comment type="caution">
    <text evidence="7">The sequence shown here is derived from an EMBL/GenBank/DDBJ whole genome shotgun (WGS) entry which is preliminary data.</text>
</comment>
<dbReference type="PRINTS" id="PR00344">
    <property type="entry name" value="BCTRLSENSOR"/>
</dbReference>
<sequence length="484" mass="53054">MHAPPAAVRRAGRAAVCGRHRRQCVCRSHAAVNSASDEFSHSYAAVLRAYRLKFSRGGAYTCIVLVMLGVGLDASLYPDDALDFVELRALVSILLLAVPALLRTEWGQRHVQRITFAWLLLPQMMISWMIHATEGPSSIYYAGLNLAVFASGIALQFSVLQCLALGGITYLMYFVACYTHPGGAPWHGPYAVNSLFLLFTAIASAVCAFYNEQARFMMLQLKGELAEKNQQLKMINRDLADIKGQMLQQEKMAAIGTLAAGLLHEVNNPVNYCMMAIDLGCEDPVAKSSPMLMECLTDAKEGMRRVQYIVSDLKTFAYRKQGSVYEMAPFQFGRALESAIRLVGHEVKDVRIERDLPEDTLVMGDEAGIIGVLINLLSNAALAMRRGGTRKPHVYIGAVCDGDRLRITVRDNGPGIAPEHLGRVFEPFFTTREVGQGLGLGLSISYGVVQRHGSALVADSVVGEWTRFSFDLPRAAPASTFEGK</sequence>
<keyword evidence="5" id="KW-0812">Transmembrane</keyword>
<feature type="transmembrane region" description="Helical" evidence="5">
    <location>
        <begin position="84"/>
        <end position="102"/>
    </location>
</feature>
<keyword evidence="7" id="KW-0418">Kinase</keyword>
<gene>
    <name evidence="7" type="ORF">GM668_24680</name>
</gene>
<evidence type="ECO:0000313" key="7">
    <source>
        <dbReference type="EMBL" id="MTW05279.1"/>
    </source>
</evidence>
<dbReference type="Gene3D" id="3.30.565.10">
    <property type="entry name" value="Histidine kinase-like ATPase, C-terminal domain"/>
    <property type="match status" value="1"/>
</dbReference>
<dbReference type="SMART" id="SM00387">
    <property type="entry name" value="HATPase_c"/>
    <property type="match status" value="1"/>
</dbReference>
<keyword evidence="5" id="KW-1133">Transmembrane helix</keyword>
<name>A0A6L6Q758_9BURK</name>
<evidence type="ECO:0000259" key="6">
    <source>
        <dbReference type="PROSITE" id="PS50109"/>
    </source>
</evidence>
<dbReference type="GO" id="GO:0000155">
    <property type="term" value="F:phosphorelay sensor kinase activity"/>
    <property type="evidence" value="ECO:0007669"/>
    <property type="project" value="InterPro"/>
</dbReference>
<dbReference type="InterPro" id="IPR036890">
    <property type="entry name" value="HATPase_C_sf"/>
</dbReference>
<dbReference type="PANTHER" id="PTHR43065">
    <property type="entry name" value="SENSOR HISTIDINE KINASE"/>
    <property type="match status" value="1"/>
</dbReference>
<dbReference type="EC" id="2.7.13.3" evidence="2"/>
<dbReference type="InterPro" id="IPR003661">
    <property type="entry name" value="HisK_dim/P_dom"/>
</dbReference>
<evidence type="ECO:0000256" key="1">
    <source>
        <dbReference type="ARBA" id="ARBA00000085"/>
    </source>
</evidence>
<dbReference type="InterPro" id="IPR004358">
    <property type="entry name" value="Sig_transdc_His_kin-like_C"/>
</dbReference>
<dbReference type="EMBL" id="WNLA01000022">
    <property type="protein sequence ID" value="MTW05279.1"/>
    <property type="molecule type" value="Genomic_DNA"/>
</dbReference>
<feature type="transmembrane region" description="Helical" evidence="5">
    <location>
        <begin position="57"/>
        <end position="78"/>
    </location>
</feature>
<evidence type="ECO:0000256" key="4">
    <source>
        <dbReference type="SAM" id="Coils"/>
    </source>
</evidence>
<feature type="transmembrane region" description="Helical" evidence="5">
    <location>
        <begin position="162"/>
        <end position="184"/>
    </location>
</feature>
<dbReference type="PANTHER" id="PTHR43065:SF42">
    <property type="entry name" value="TWO-COMPONENT SENSOR PPRA"/>
    <property type="match status" value="1"/>
</dbReference>
<reference evidence="7 8" key="1">
    <citation type="submission" date="2019-11" db="EMBL/GenBank/DDBJ databases">
        <title>Type strains purchased from KCTC, JCM and DSMZ.</title>
        <authorList>
            <person name="Lu H."/>
        </authorList>
    </citation>
    <scope>NUCLEOTIDE SEQUENCE [LARGE SCALE GENOMIC DNA]</scope>
    <source>
        <strain evidence="7 8">KCTC 42409</strain>
    </source>
</reference>
<keyword evidence="4" id="KW-0175">Coiled coil</keyword>
<organism evidence="7 8">
    <name type="scientific">Pseudoduganella ginsengisoli</name>
    <dbReference type="NCBI Taxonomy" id="1462440"/>
    <lineage>
        <taxon>Bacteria</taxon>
        <taxon>Pseudomonadati</taxon>
        <taxon>Pseudomonadota</taxon>
        <taxon>Betaproteobacteria</taxon>
        <taxon>Burkholderiales</taxon>
        <taxon>Oxalobacteraceae</taxon>
        <taxon>Telluria group</taxon>
        <taxon>Pseudoduganella</taxon>
    </lineage>
</organism>
<keyword evidence="3" id="KW-0597">Phosphoprotein</keyword>
<evidence type="ECO:0000256" key="5">
    <source>
        <dbReference type="SAM" id="Phobius"/>
    </source>
</evidence>
<dbReference type="InterPro" id="IPR003594">
    <property type="entry name" value="HATPase_dom"/>
</dbReference>
<dbReference type="AlphaFoldDB" id="A0A6L6Q758"/>
<evidence type="ECO:0000256" key="3">
    <source>
        <dbReference type="ARBA" id="ARBA00022553"/>
    </source>
</evidence>
<proteinExistence type="predicted"/>
<keyword evidence="5" id="KW-0472">Membrane</keyword>
<evidence type="ECO:0000313" key="8">
    <source>
        <dbReference type="Proteomes" id="UP000484015"/>
    </source>
</evidence>